<evidence type="ECO:0000313" key="1">
    <source>
        <dbReference type="EMBL" id="KAH1097981.1"/>
    </source>
</evidence>
<evidence type="ECO:0000313" key="2">
    <source>
        <dbReference type="Proteomes" id="UP000828251"/>
    </source>
</evidence>
<dbReference type="OrthoDB" id="1728428at2759"/>
<reference evidence="1 2" key="1">
    <citation type="journal article" date="2021" name="Plant Biotechnol. J.">
        <title>Multi-omics assisted identification of the key and species-specific regulatory components of drought-tolerant mechanisms in Gossypium stocksii.</title>
        <authorList>
            <person name="Yu D."/>
            <person name="Ke L."/>
            <person name="Zhang D."/>
            <person name="Wu Y."/>
            <person name="Sun Y."/>
            <person name="Mei J."/>
            <person name="Sun J."/>
            <person name="Sun Y."/>
        </authorList>
    </citation>
    <scope>NUCLEOTIDE SEQUENCE [LARGE SCALE GENOMIC DNA]</scope>
    <source>
        <strain evidence="2">cv. E1</strain>
        <tissue evidence="1">Leaf</tissue>
    </source>
</reference>
<gene>
    <name evidence="1" type="ORF">J1N35_014902</name>
</gene>
<proteinExistence type="predicted"/>
<comment type="caution">
    <text evidence="1">The sequence shown here is derived from an EMBL/GenBank/DDBJ whole genome shotgun (WGS) entry which is preliminary data.</text>
</comment>
<accession>A0A9D3VXD2</accession>
<organism evidence="1 2">
    <name type="scientific">Gossypium stocksii</name>
    <dbReference type="NCBI Taxonomy" id="47602"/>
    <lineage>
        <taxon>Eukaryota</taxon>
        <taxon>Viridiplantae</taxon>
        <taxon>Streptophyta</taxon>
        <taxon>Embryophyta</taxon>
        <taxon>Tracheophyta</taxon>
        <taxon>Spermatophyta</taxon>
        <taxon>Magnoliopsida</taxon>
        <taxon>eudicotyledons</taxon>
        <taxon>Gunneridae</taxon>
        <taxon>Pentapetalae</taxon>
        <taxon>rosids</taxon>
        <taxon>malvids</taxon>
        <taxon>Malvales</taxon>
        <taxon>Malvaceae</taxon>
        <taxon>Malvoideae</taxon>
        <taxon>Gossypium</taxon>
    </lineage>
</organism>
<sequence length="86" mass="9738">MICNDIGMLRVEDLGVYLGMPLLHKRVIMDSFDFIVSKVRNKLNGLEAKKLSLADGYKWIFQLLAVDLENKSTPKSSIVSLDILVR</sequence>
<protein>
    <submittedName>
        <fullName evidence="1">Uncharacterized protein</fullName>
    </submittedName>
</protein>
<dbReference type="EMBL" id="JAIQCV010000005">
    <property type="protein sequence ID" value="KAH1097981.1"/>
    <property type="molecule type" value="Genomic_DNA"/>
</dbReference>
<keyword evidence="2" id="KW-1185">Reference proteome</keyword>
<dbReference type="AlphaFoldDB" id="A0A9D3VXD2"/>
<name>A0A9D3VXD2_9ROSI</name>
<dbReference type="Proteomes" id="UP000828251">
    <property type="component" value="Unassembled WGS sequence"/>
</dbReference>